<proteinExistence type="predicted"/>
<reference evidence="1" key="1">
    <citation type="submission" date="2020-11" db="EMBL/GenBank/DDBJ databases">
        <authorList>
            <person name="Tran Van P."/>
        </authorList>
    </citation>
    <scope>NUCLEOTIDE SEQUENCE</scope>
</reference>
<keyword evidence="2" id="KW-1185">Reference proteome</keyword>
<dbReference type="Proteomes" id="UP000677054">
    <property type="component" value="Unassembled WGS sequence"/>
</dbReference>
<dbReference type="EMBL" id="CAJPEV010003288">
    <property type="protein sequence ID" value="CAG0899425.1"/>
    <property type="molecule type" value="Genomic_DNA"/>
</dbReference>
<sequence length="115" mass="12976">MERSGSDNSMAALIEKTRAQICWLRGPCDTVGSSCVLPPIQIKFKSKKAQLDAAMPWLNRIFDRESDSEESPQKEIMKGELEDDALCKGSDEKDATCREEKGTDGLDQYYHFIKI</sequence>
<dbReference type="AlphaFoldDB" id="A0A7R9FQA7"/>
<accession>A0A7R9FQA7</accession>
<evidence type="ECO:0000313" key="2">
    <source>
        <dbReference type="Proteomes" id="UP000677054"/>
    </source>
</evidence>
<organism evidence="1">
    <name type="scientific">Darwinula stevensoni</name>
    <dbReference type="NCBI Taxonomy" id="69355"/>
    <lineage>
        <taxon>Eukaryota</taxon>
        <taxon>Metazoa</taxon>
        <taxon>Ecdysozoa</taxon>
        <taxon>Arthropoda</taxon>
        <taxon>Crustacea</taxon>
        <taxon>Oligostraca</taxon>
        <taxon>Ostracoda</taxon>
        <taxon>Podocopa</taxon>
        <taxon>Podocopida</taxon>
        <taxon>Darwinulocopina</taxon>
        <taxon>Darwinuloidea</taxon>
        <taxon>Darwinulidae</taxon>
        <taxon>Darwinula</taxon>
    </lineage>
</organism>
<evidence type="ECO:0000313" key="1">
    <source>
        <dbReference type="EMBL" id="CAD7251115.1"/>
    </source>
</evidence>
<protein>
    <submittedName>
        <fullName evidence="1">Uncharacterized protein</fullName>
    </submittedName>
</protein>
<gene>
    <name evidence="1" type="ORF">DSTB1V02_LOCUS10882</name>
</gene>
<name>A0A7R9FQA7_9CRUS</name>
<dbReference type="EMBL" id="LR902805">
    <property type="protein sequence ID" value="CAD7251115.1"/>
    <property type="molecule type" value="Genomic_DNA"/>
</dbReference>